<keyword evidence="3" id="KW-0560">Oxidoreductase</keyword>
<organism evidence="7 8">
    <name type="scientific">Syncephalastrum racemosum</name>
    <name type="common">Filamentous fungus</name>
    <dbReference type="NCBI Taxonomy" id="13706"/>
    <lineage>
        <taxon>Eukaryota</taxon>
        <taxon>Fungi</taxon>
        <taxon>Fungi incertae sedis</taxon>
        <taxon>Mucoromycota</taxon>
        <taxon>Mucoromycotina</taxon>
        <taxon>Mucoromycetes</taxon>
        <taxon>Mucorales</taxon>
        <taxon>Syncephalastraceae</taxon>
        <taxon>Syncephalastrum</taxon>
    </lineage>
</organism>
<reference evidence="7 8" key="1">
    <citation type="submission" date="2016-07" db="EMBL/GenBank/DDBJ databases">
        <title>Pervasive Adenine N6-methylation of Active Genes in Fungi.</title>
        <authorList>
            <consortium name="DOE Joint Genome Institute"/>
            <person name="Mondo S.J."/>
            <person name="Dannebaum R.O."/>
            <person name="Kuo R.C."/>
            <person name="Labutti K."/>
            <person name="Haridas S."/>
            <person name="Kuo A."/>
            <person name="Salamov A."/>
            <person name="Ahrendt S.R."/>
            <person name="Lipzen A."/>
            <person name="Sullivan W."/>
            <person name="Andreopoulos W.B."/>
            <person name="Clum A."/>
            <person name="Lindquist E."/>
            <person name="Daum C."/>
            <person name="Ramamoorthy G.K."/>
            <person name="Gryganskyi A."/>
            <person name="Culley D."/>
            <person name="Magnuson J.K."/>
            <person name="James T.Y."/>
            <person name="O'Malley M.A."/>
            <person name="Stajich J.E."/>
            <person name="Spatafora J.W."/>
            <person name="Visel A."/>
            <person name="Grigoriev I.V."/>
        </authorList>
    </citation>
    <scope>NUCLEOTIDE SEQUENCE [LARGE SCALE GENOMIC DNA]</scope>
    <source>
        <strain evidence="7 8">NRRL 2496</strain>
    </source>
</reference>
<dbReference type="PANTHER" id="PTHR47178">
    <property type="entry name" value="MONOOXYGENASE, FAD-BINDING"/>
    <property type="match status" value="1"/>
</dbReference>
<keyword evidence="4" id="KW-0503">Monooxygenase</keyword>
<evidence type="ECO:0000259" key="6">
    <source>
        <dbReference type="Pfam" id="PF01494"/>
    </source>
</evidence>
<dbReference type="OrthoDB" id="655030at2759"/>
<dbReference type="GO" id="GO:0004497">
    <property type="term" value="F:monooxygenase activity"/>
    <property type="evidence" value="ECO:0007669"/>
    <property type="project" value="UniProtKB-KW"/>
</dbReference>
<feature type="domain" description="FAD-binding" evidence="6">
    <location>
        <begin position="3"/>
        <end position="173"/>
    </location>
</feature>
<evidence type="ECO:0000313" key="8">
    <source>
        <dbReference type="Proteomes" id="UP000242180"/>
    </source>
</evidence>
<proteinExistence type="predicted"/>
<evidence type="ECO:0000256" key="1">
    <source>
        <dbReference type="ARBA" id="ARBA00022630"/>
    </source>
</evidence>
<sequence length="428" mass="48004">MDPVIIIGAGLSGLVLANVLKHNNIPYKLYERDASQESRSQGWSISLHMCLPYLERYLGAEKYATLAERSSVNLQNPTELEMCMANGRTDEVFLSTKNNDTIPGRPVRINRKRFRDWLLEGIDIAWDKELETIEDNQDGVIVKFKDGTVAKGSLLVGADGVRSRVARQRLGETVFWEHTKRSPVRCLGGSRRMTEKEREPYNEKFSRTMALLFGGDDDRAYLAFMCVADIDMTRPDPYLVQWNVSCITDSEPDADTDAARLALVKEWGARSMGGLTAEFIAGIPEGTPVLDLKLYERIPTVFEGTLVQHPRLTVMGDAAHCMTPYRGEGGNHAIIDAVNLGKALMDVYKKNTPLAEALMEYEEEMIQRGTKAVTESRQASLGFHGQSFDAGINIGKKIAAQFMERMQAARQQMEQEKAKEQEEERKTA</sequence>
<evidence type="ECO:0000313" key="7">
    <source>
        <dbReference type="EMBL" id="ORY95604.1"/>
    </source>
</evidence>
<evidence type="ECO:0000256" key="3">
    <source>
        <dbReference type="ARBA" id="ARBA00023002"/>
    </source>
</evidence>
<dbReference type="PANTHER" id="PTHR47178:SF1">
    <property type="entry name" value="FAD-BINDING DOMAIN-CONTAINING PROTEIN-RELATED"/>
    <property type="match status" value="1"/>
</dbReference>
<protein>
    <recommendedName>
        <fullName evidence="6">FAD-binding domain-containing protein</fullName>
    </recommendedName>
</protein>
<dbReference type="GO" id="GO:0071949">
    <property type="term" value="F:FAD binding"/>
    <property type="evidence" value="ECO:0007669"/>
    <property type="project" value="InterPro"/>
</dbReference>
<keyword evidence="1" id="KW-0285">Flavoprotein</keyword>
<evidence type="ECO:0000256" key="5">
    <source>
        <dbReference type="SAM" id="MobiDB-lite"/>
    </source>
</evidence>
<keyword evidence="8" id="KW-1185">Reference proteome</keyword>
<gene>
    <name evidence="7" type="ORF">BCR43DRAFT_475534</name>
</gene>
<comment type="caution">
    <text evidence="7">The sequence shown here is derived from an EMBL/GenBank/DDBJ whole genome shotgun (WGS) entry which is preliminary data.</text>
</comment>
<dbReference type="SUPFAM" id="SSF51905">
    <property type="entry name" value="FAD/NAD(P)-binding domain"/>
    <property type="match status" value="1"/>
</dbReference>
<feature type="compositionally biased region" description="Basic and acidic residues" evidence="5">
    <location>
        <begin position="413"/>
        <end position="428"/>
    </location>
</feature>
<dbReference type="Pfam" id="PF01494">
    <property type="entry name" value="FAD_binding_3"/>
    <property type="match status" value="2"/>
</dbReference>
<accession>A0A1X2HBM1</accession>
<dbReference type="InterPro" id="IPR036188">
    <property type="entry name" value="FAD/NAD-bd_sf"/>
</dbReference>
<dbReference type="InterPro" id="IPR002938">
    <property type="entry name" value="FAD-bd"/>
</dbReference>
<feature type="region of interest" description="Disordered" evidence="5">
    <location>
        <begin position="407"/>
        <end position="428"/>
    </location>
</feature>
<dbReference type="EMBL" id="MCGN01000006">
    <property type="protein sequence ID" value="ORY95604.1"/>
    <property type="molecule type" value="Genomic_DNA"/>
</dbReference>
<name>A0A1X2HBM1_SYNRA</name>
<dbReference type="STRING" id="13706.A0A1X2HBM1"/>
<feature type="domain" description="FAD-binding" evidence="6">
    <location>
        <begin position="308"/>
        <end position="375"/>
    </location>
</feature>
<dbReference type="Gene3D" id="3.50.50.60">
    <property type="entry name" value="FAD/NAD(P)-binding domain"/>
    <property type="match status" value="1"/>
</dbReference>
<dbReference type="OMA" id="EMRIRAN"/>
<evidence type="ECO:0000256" key="2">
    <source>
        <dbReference type="ARBA" id="ARBA00022827"/>
    </source>
</evidence>
<dbReference type="Proteomes" id="UP000242180">
    <property type="component" value="Unassembled WGS sequence"/>
</dbReference>
<evidence type="ECO:0000256" key="4">
    <source>
        <dbReference type="ARBA" id="ARBA00023033"/>
    </source>
</evidence>
<dbReference type="InParanoid" id="A0A1X2HBM1"/>
<keyword evidence="2" id="KW-0274">FAD</keyword>
<dbReference type="PRINTS" id="PR00420">
    <property type="entry name" value="RNGMNOXGNASE"/>
</dbReference>
<dbReference type="AlphaFoldDB" id="A0A1X2HBM1"/>